<dbReference type="SUPFAM" id="SSF57850">
    <property type="entry name" value="RING/U-box"/>
    <property type="match status" value="1"/>
</dbReference>
<dbReference type="OrthoDB" id="264354at2759"/>
<dbReference type="EMBL" id="CP055901">
    <property type="protein sequence ID" value="QKX59867.1"/>
    <property type="molecule type" value="Genomic_DNA"/>
</dbReference>
<keyword evidence="8" id="KW-1185">Reference proteome</keyword>
<feature type="region of interest" description="Disordered" evidence="4">
    <location>
        <begin position="22"/>
        <end position="49"/>
    </location>
</feature>
<accession>A0A7H8R0Z6</accession>
<dbReference type="KEGG" id="trg:TRUGW13939_07009"/>
<evidence type="ECO:0000256" key="1">
    <source>
        <dbReference type="ARBA" id="ARBA00022723"/>
    </source>
</evidence>
<feature type="region of interest" description="Disordered" evidence="4">
    <location>
        <begin position="299"/>
        <end position="326"/>
    </location>
</feature>
<keyword evidence="5" id="KW-1133">Transmembrane helix</keyword>
<evidence type="ECO:0000256" key="4">
    <source>
        <dbReference type="SAM" id="MobiDB-lite"/>
    </source>
</evidence>
<dbReference type="InterPro" id="IPR013083">
    <property type="entry name" value="Znf_RING/FYVE/PHD"/>
</dbReference>
<evidence type="ECO:0000313" key="8">
    <source>
        <dbReference type="Proteomes" id="UP000509510"/>
    </source>
</evidence>
<dbReference type="GO" id="GO:0008270">
    <property type="term" value="F:zinc ion binding"/>
    <property type="evidence" value="ECO:0007669"/>
    <property type="project" value="UniProtKB-KW"/>
</dbReference>
<name>A0A7H8R0Z6_TALRU</name>
<reference evidence="8" key="1">
    <citation type="submission" date="2020-06" db="EMBL/GenBank/DDBJ databases">
        <title>A chromosome-scale genome assembly of Talaromyces rugulosus W13939.</title>
        <authorList>
            <person name="Wang B."/>
            <person name="Guo L."/>
            <person name="Ye K."/>
            <person name="Wang L."/>
        </authorList>
    </citation>
    <scope>NUCLEOTIDE SEQUENCE [LARGE SCALE GENOMIC DNA]</scope>
    <source>
        <strain evidence="8">W13939</strain>
    </source>
</reference>
<keyword evidence="2" id="KW-0863">Zinc-finger</keyword>
<dbReference type="SMART" id="SM00744">
    <property type="entry name" value="RINGv"/>
    <property type="match status" value="1"/>
</dbReference>
<dbReference type="GeneID" id="55994502"/>
<evidence type="ECO:0000256" key="3">
    <source>
        <dbReference type="ARBA" id="ARBA00022833"/>
    </source>
</evidence>
<proteinExistence type="predicted"/>
<feature type="transmembrane region" description="Helical" evidence="5">
    <location>
        <begin position="157"/>
        <end position="175"/>
    </location>
</feature>
<dbReference type="Pfam" id="PF12906">
    <property type="entry name" value="RINGv"/>
    <property type="match status" value="1"/>
</dbReference>
<dbReference type="AlphaFoldDB" id="A0A7H8R0Z6"/>
<dbReference type="PANTHER" id="PTHR46347:SF1">
    <property type="entry name" value="RING_FYVE_PHD ZINC FINGER SUPERFAMILY PROTEIN"/>
    <property type="match status" value="1"/>
</dbReference>
<feature type="transmembrane region" description="Helical" evidence="5">
    <location>
        <begin position="220"/>
        <end position="241"/>
    </location>
</feature>
<evidence type="ECO:0000259" key="6">
    <source>
        <dbReference type="PROSITE" id="PS51292"/>
    </source>
</evidence>
<evidence type="ECO:0000256" key="2">
    <source>
        <dbReference type="ARBA" id="ARBA00022771"/>
    </source>
</evidence>
<dbReference type="Gene3D" id="3.30.40.10">
    <property type="entry name" value="Zinc/RING finger domain, C3HC4 (zinc finger)"/>
    <property type="match status" value="1"/>
</dbReference>
<feature type="domain" description="RING-CH-type" evidence="6">
    <location>
        <begin position="48"/>
        <end position="142"/>
    </location>
</feature>
<dbReference type="PANTHER" id="PTHR46347">
    <property type="entry name" value="RING/FYVE/PHD ZINC FINGER SUPERFAMILY PROTEIN"/>
    <property type="match status" value="1"/>
</dbReference>
<keyword evidence="5" id="KW-0812">Transmembrane</keyword>
<evidence type="ECO:0000313" key="7">
    <source>
        <dbReference type="EMBL" id="QKX59867.1"/>
    </source>
</evidence>
<sequence>MASAGRDTQAWRWRDILPQSLAGAFPEDPQPHTEPDDATGSATNSSHDHHYPPRTCRICLETVYPTSEPPSEHLPKFLQSKPRVRYVSPDPEFGRLLRPCKCKGSSLYVHEGCLQSWRHADARYGARNYYQCPTCSFKYRFERVVWSRWITSTMTQLLLTSSILLFTIFLLGFVADPIINLYLDPLDTIIGAEYWDSTQIVDLPDLHDRDSWADHFFKGLASLGVLSFAKAILAVSPFRWWRLGGPGFGSSRGRRTGRDRVASVGWLVILVGVGTFLLAVYRGVRHWARNTLEKASERVLDVQGDDDEAEHADPSPETSDQDKKEE</sequence>
<organism evidence="7 8">
    <name type="scientific">Talaromyces rugulosus</name>
    <name type="common">Penicillium rugulosum</name>
    <dbReference type="NCBI Taxonomy" id="121627"/>
    <lineage>
        <taxon>Eukaryota</taxon>
        <taxon>Fungi</taxon>
        <taxon>Dikarya</taxon>
        <taxon>Ascomycota</taxon>
        <taxon>Pezizomycotina</taxon>
        <taxon>Eurotiomycetes</taxon>
        <taxon>Eurotiomycetidae</taxon>
        <taxon>Eurotiales</taxon>
        <taxon>Trichocomaceae</taxon>
        <taxon>Talaromyces</taxon>
        <taxon>Talaromyces sect. Islandici</taxon>
    </lineage>
</organism>
<keyword evidence="1" id="KW-0479">Metal-binding</keyword>
<keyword evidence="5" id="KW-0472">Membrane</keyword>
<keyword evidence="3" id="KW-0862">Zinc</keyword>
<dbReference type="RefSeq" id="XP_035346044.1">
    <property type="nucleotide sequence ID" value="XM_035490151.1"/>
</dbReference>
<evidence type="ECO:0000256" key="5">
    <source>
        <dbReference type="SAM" id="Phobius"/>
    </source>
</evidence>
<feature type="transmembrane region" description="Helical" evidence="5">
    <location>
        <begin position="261"/>
        <end position="281"/>
    </location>
</feature>
<dbReference type="InterPro" id="IPR011016">
    <property type="entry name" value="Znf_RING-CH"/>
</dbReference>
<protein>
    <recommendedName>
        <fullName evidence="6">RING-CH-type domain-containing protein</fullName>
    </recommendedName>
</protein>
<gene>
    <name evidence="7" type="ORF">TRUGW13939_07009</name>
</gene>
<dbReference type="PROSITE" id="PS51292">
    <property type="entry name" value="ZF_RING_CH"/>
    <property type="match status" value="1"/>
</dbReference>
<dbReference type="Proteomes" id="UP000509510">
    <property type="component" value="Chromosome IV"/>
</dbReference>